<sequence length="73" mass="8163">MIRVTRLGGEQYVINSELIETLEATPDTVIRLTTGKNVVVKESIDEIIDKIIQYKQKVFSQSIILNKDSGNGV</sequence>
<dbReference type="OrthoDB" id="9799862at2"/>
<keyword evidence="1" id="KW-0966">Cell projection</keyword>
<proteinExistence type="predicted"/>
<dbReference type="STRING" id="1121919.SAMN02745975_00640"/>
<keyword evidence="2" id="KW-1185">Reference proteome</keyword>
<evidence type="ECO:0000313" key="1">
    <source>
        <dbReference type="EMBL" id="SHI80228.1"/>
    </source>
</evidence>
<keyword evidence="1" id="KW-0282">Flagellum</keyword>
<name>A0A1M6E4P3_9FIRM</name>
<reference evidence="2" key="1">
    <citation type="submission" date="2016-11" db="EMBL/GenBank/DDBJ databases">
        <authorList>
            <person name="Varghese N."/>
            <person name="Submissions S."/>
        </authorList>
    </citation>
    <scope>NUCLEOTIDE SEQUENCE [LARGE SCALE GENOMIC DNA]</scope>
    <source>
        <strain evidence="2">DSM 17957</strain>
    </source>
</reference>
<keyword evidence="1" id="KW-0969">Cilium</keyword>
<accession>A0A1M6E4P3</accession>
<protein>
    <submittedName>
        <fullName evidence="1">Flagellar protein FlbD</fullName>
    </submittedName>
</protein>
<evidence type="ECO:0000313" key="2">
    <source>
        <dbReference type="Proteomes" id="UP000184536"/>
    </source>
</evidence>
<dbReference type="Pfam" id="PF06289">
    <property type="entry name" value="FlbD"/>
    <property type="match status" value="1"/>
</dbReference>
<dbReference type="AlphaFoldDB" id="A0A1M6E4P3"/>
<dbReference type="RefSeq" id="WP_110939925.1">
    <property type="nucleotide sequence ID" value="NZ_FQZV01000007.1"/>
</dbReference>
<dbReference type="PANTHER" id="PTHR39185:SF1">
    <property type="entry name" value="SWARMING MOTILITY PROTEIN SWRD"/>
    <property type="match status" value="1"/>
</dbReference>
<gene>
    <name evidence="1" type="ORF">SAMN02745975_00640</name>
</gene>
<dbReference type="EMBL" id="FQZV01000007">
    <property type="protein sequence ID" value="SHI80228.1"/>
    <property type="molecule type" value="Genomic_DNA"/>
</dbReference>
<dbReference type="InterPro" id="IPR009384">
    <property type="entry name" value="SwrD-like"/>
</dbReference>
<dbReference type="Proteomes" id="UP000184536">
    <property type="component" value="Unassembled WGS sequence"/>
</dbReference>
<dbReference type="PANTHER" id="PTHR39185">
    <property type="entry name" value="SWARMING MOTILITY PROTEIN SWRD"/>
    <property type="match status" value="1"/>
</dbReference>
<organism evidence="1 2">
    <name type="scientific">Geosporobacter subterraneus DSM 17957</name>
    <dbReference type="NCBI Taxonomy" id="1121919"/>
    <lineage>
        <taxon>Bacteria</taxon>
        <taxon>Bacillati</taxon>
        <taxon>Bacillota</taxon>
        <taxon>Clostridia</taxon>
        <taxon>Peptostreptococcales</taxon>
        <taxon>Thermotaleaceae</taxon>
        <taxon>Geosporobacter</taxon>
    </lineage>
</organism>